<dbReference type="OrthoDB" id="3181669at2759"/>
<dbReference type="AlphaFoldDB" id="S7Q668"/>
<dbReference type="Gene3D" id="1.20.1280.50">
    <property type="match status" value="1"/>
</dbReference>
<organism evidence="2 3">
    <name type="scientific">Gloeophyllum trabeum (strain ATCC 11539 / FP-39264 / Madison 617)</name>
    <name type="common">Brown rot fungus</name>
    <dbReference type="NCBI Taxonomy" id="670483"/>
    <lineage>
        <taxon>Eukaryota</taxon>
        <taxon>Fungi</taxon>
        <taxon>Dikarya</taxon>
        <taxon>Basidiomycota</taxon>
        <taxon>Agaricomycotina</taxon>
        <taxon>Agaricomycetes</taxon>
        <taxon>Gloeophyllales</taxon>
        <taxon>Gloeophyllaceae</taxon>
        <taxon>Gloeophyllum</taxon>
    </lineage>
</organism>
<dbReference type="GeneID" id="19303991"/>
<dbReference type="KEGG" id="gtr:GLOTRDRAFT_138451"/>
<evidence type="ECO:0000313" key="3">
    <source>
        <dbReference type="Proteomes" id="UP000030669"/>
    </source>
</evidence>
<dbReference type="SUPFAM" id="SSF52047">
    <property type="entry name" value="RNI-like"/>
    <property type="match status" value="1"/>
</dbReference>
<dbReference type="HOGENOM" id="CLU_024199_2_2_1"/>
<dbReference type="Pfam" id="PF12937">
    <property type="entry name" value="F-box-like"/>
    <property type="match status" value="1"/>
</dbReference>
<dbReference type="RefSeq" id="XP_007865635.1">
    <property type="nucleotide sequence ID" value="XM_007867444.1"/>
</dbReference>
<feature type="domain" description="F-box" evidence="1">
    <location>
        <begin position="34"/>
        <end position="96"/>
    </location>
</feature>
<dbReference type="Proteomes" id="UP000030669">
    <property type="component" value="Unassembled WGS sequence"/>
</dbReference>
<dbReference type="EMBL" id="KB469301">
    <property type="protein sequence ID" value="EPQ55556.1"/>
    <property type="molecule type" value="Genomic_DNA"/>
</dbReference>
<sequence>MTLAARRDIEEQIAQRHGEIIDLKRRLNTLVLVARLPPELLAEVFIAYAELSTSQHVDQYHGYTVHQYRSRFRIAQVCHHWREVALQNPRLWADISLVRLPCVKEMLARSKEAPLTIRGSMDDSLEGRDLFRCFIGELHRVRHLNLTVQTHILRQFHRSELTHMPLLRSLKLSASYGESPRSAEPLPFISTLAPTQLRELDVTGYPLDSFRMFILPSLTSLSWSGHSIKSTVSTVLALLRDTPLLCSLALSNSPSISGEDLLLHISERHVDLPHLQRLYIDCDVVPCAEFVAHTSFPVEAAIHLKVDGLLNETQPQAVEAIASVIDRMTDAQPLRTLLIKRVHTYGRALEFKGWTHVLPHESDSHQPSPKVQLTALDGGIVAQSIMAKLGRRLPLSDVEYLQLEDIPGFEAWKTSFGHMSKVTKLRVNGLAADFLSTALHFRKSKKKNPGSQNRDLRDVKDNDPDVRLFPRLQCLQLEEVRFYEIYEEPTDEDVIDNIEAALASRKVRRRKFQHLDIRRAINFGKDELARLQRVVKTLTWDGEVSIEDVDEDEDEEYYGEENDYYSIGMGGFWSDDFDEDPYYFD</sequence>
<dbReference type="SUPFAM" id="SSF81383">
    <property type="entry name" value="F-box domain"/>
    <property type="match status" value="1"/>
</dbReference>
<dbReference type="Gene3D" id="3.80.10.10">
    <property type="entry name" value="Ribonuclease Inhibitor"/>
    <property type="match status" value="1"/>
</dbReference>
<protein>
    <recommendedName>
        <fullName evidence="1">F-box domain-containing protein</fullName>
    </recommendedName>
</protein>
<gene>
    <name evidence="2" type="ORF">GLOTRDRAFT_138451</name>
</gene>
<evidence type="ECO:0000313" key="2">
    <source>
        <dbReference type="EMBL" id="EPQ55556.1"/>
    </source>
</evidence>
<evidence type="ECO:0000259" key="1">
    <source>
        <dbReference type="Pfam" id="PF12937"/>
    </source>
</evidence>
<dbReference type="InterPro" id="IPR001810">
    <property type="entry name" value="F-box_dom"/>
</dbReference>
<dbReference type="InterPro" id="IPR032675">
    <property type="entry name" value="LRR_dom_sf"/>
</dbReference>
<name>S7Q668_GLOTA</name>
<accession>S7Q668</accession>
<proteinExistence type="predicted"/>
<dbReference type="InterPro" id="IPR036047">
    <property type="entry name" value="F-box-like_dom_sf"/>
</dbReference>
<dbReference type="OMA" id="NIACTAR"/>
<keyword evidence="3" id="KW-1185">Reference proteome</keyword>
<reference evidence="2 3" key="1">
    <citation type="journal article" date="2012" name="Science">
        <title>The Paleozoic origin of enzymatic lignin decomposition reconstructed from 31 fungal genomes.</title>
        <authorList>
            <person name="Floudas D."/>
            <person name="Binder M."/>
            <person name="Riley R."/>
            <person name="Barry K."/>
            <person name="Blanchette R.A."/>
            <person name="Henrissat B."/>
            <person name="Martinez A.T."/>
            <person name="Otillar R."/>
            <person name="Spatafora J.W."/>
            <person name="Yadav J.S."/>
            <person name="Aerts A."/>
            <person name="Benoit I."/>
            <person name="Boyd A."/>
            <person name="Carlson A."/>
            <person name="Copeland A."/>
            <person name="Coutinho P.M."/>
            <person name="de Vries R.P."/>
            <person name="Ferreira P."/>
            <person name="Findley K."/>
            <person name="Foster B."/>
            <person name="Gaskell J."/>
            <person name="Glotzer D."/>
            <person name="Gorecki P."/>
            <person name="Heitman J."/>
            <person name="Hesse C."/>
            <person name="Hori C."/>
            <person name="Igarashi K."/>
            <person name="Jurgens J.A."/>
            <person name="Kallen N."/>
            <person name="Kersten P."/>
            <person name="Kohler A."/>
            <person name="Kuees U."/>
            <person name="Kumar T.K.A."/>
            <person name="Kuo A."/>
            <person name="LaButti K."/>
            <person name="Larrondo L.F."/>
            <person name="Lindquist E."/>
            <person name="Ling A."/>
            <person name="Lombard V."/>
            <person name="Lucas S."/>
            <person name="Lundell T."/>
            <person name="Martin R."/>
            <person name="McLaughlin D.J."/>
            <person name="Morgenstern I."/>
            <person name="Morin E."/>
            <person name="Murat C."/>
            <person name="Nagy L.G."/>
            <person name="Nolan M."/>
            <person name="Ohm R.A."/>
            <person name="Patyshakuliyeva A."/>
            <person name="Rokas A."/>
            <person name="Ruiz-Duenas F.J."/>
            <person name="Sabat G."/>
            <person name="Salamov A."/>
            <person name="Samejima M."/>
            <person name="Schmutz J."/>
            <person name="Slot J.C."/>
            <person name="St John F."/>
            <person name="Stenlid J."/>
            <person name="Sun H."/>
            <person name="Sun S."/>
            <person name="Syed K."/>
            <person name="Tsang A."/>
            <person name="Wiebenga A."/>
            <person name="Young D."/>
            <person name="Pisabarro A."/>
            <person name="Eastwood D.C."/>
            <person name="Martin F."/>
            <person name="Cullen D."/>
            <person name="Grigoriev I.V."/>
            <person name="Hibbett D.S."/>
        </authorList>
    </citation>
    <scope>NUCLEOTIDE SEQUENCE [LARGE SCALE GENOMIC DNA]</scope>
    <source>
        <strain evidence="2 3">ATCC 11539</strain>
    </source>
</reference>